<feature type="compositionally biased region" description="Polar residues" evidence="7">
    <location>
        <begin position="222"/>
        <end position="240"/>
    </location>
</feature>
<gene>
    <name evidence="10" type="ORF">G1C96_0211</name>
</gene>
<accession>A0A7Y0HYC8</accession>
<dbReference type="PANTHER" id="PTHR30506:SF3">
    <property type="entry name" value="UPF0126 INNER MEMBRANE PROTEIN YADS-RELATED"/>
    <property type="match status" value="1"/>
</dbReference>
<reference evidence="10 11" key="1">
    <citation type="submission" date="2020-02" db="EMBL/GenBank/DDBJ databases">
        <title>Characterization of phylogenetic diversity of novel bifidobacterial species isolated in Czech ZOOs.</title>
        <authorList>
            <person name="Lugli G.A."/>
            <person name="Vera N.B."/>
            <person name="Ventura M."/>
        </authorList>
    </citation>
    <scope>NUCLEOTIDE SEQUENCE [LARGE SCALE GENOMIC DNA]</scope>
    <source>
        <strain evidence="10 11">DSM 109958</strain>
    </source>
</reference>
<evidence type="ECO:0000256" key="3">
    <source>
        <dbReference type="ARBA" id="ARBA00022475"/>
    </source>
</evidence>
<dbReference type="Pfam" id="PF03458">
    <property type="entry name" value="Gly_transporter"/>
    <property type="match status" value="2"/>
</dbReference>
<dbReference type="Proteomes" id="UP000588277">
    <property type="component" value="Unassembled WGS sequence"/>
</dbReference>
<evidence type="ECO:0000256" key="8">
    <source>
        <dbReference type="SAM" id="Phobius"/>
    </source>
</evidence>
<comment type="subcellular location">
    <subcellularLocation>
        <location evidence="1">Cell membrane</location>
        <topology evidence="1">Multi-pass membrane protein</topology>
    </subcellularLocation>
</comment>
<evidence type="ECO:0000256" key="1">
    <source>
        <dbReference type="ARBA" id="ARBA00004651"/>
    </source>
</evidence>
<feature type="transmembrane region" description="Helical" evidence="8">
    <location>
        <begin position="71"/>
        <end position="87"/>
    </location>
</feature>
<comment type="similarity">
    <text evidence="2">Belongs to the UPF0126 family.</text>
</comment>
<dbReference type="PANTHER" id="PTHR30506">
    <property type="entry name" value="INNER MEMBRANE PROTEIN"/>
    <property type="match status" value="1"/>
</dbReference>
<keyword evidence="3" id="KW-1003">Cell membrane</keyword>
<dbReference type="GO" id="GO:0005886">
    <property type="term" value="C:plasma membrane"/>
    <property type="evidence" value="ECO:0007669"/>
    <property type="project" value="UniProtKB-SubCell"/>
</dbReference>
<dbReference type="RefSeq" id="WP_169274800.1">
    <property type="nucleotide sequence ID" value="NZ_JAAIIH010000001.1"/>
</dbReference>
<evidence type="ECO:0000313" key="10">
    <source>
        <dbReference type="EMBL" id="NMM99633.1"/>
    </source>
</evidence>
<sequence>MGVALESNAVFVGIEYLAIFVWGLSGGLSAIRKGFDLFSILTCAWVTALGGGLVRDVLLGDLPPVGITDKGYILTCLVSGLIVAVAHPEIRRMRWTMDVIDALGLGLFAVNGTAKALAFGSSGVTAVFLGMFTALAGGLFRDVMLGEVPMIIRDRHLYAVPSFVGCILTVLVDKGVHAGVVSSQAEMVLDVAVVAVVVAMRMLSVACDLTFPGAVRRDDSEAQPSEIQSSETQPSGTKSD</sequence>
<proteinExistence type="inferred from homology"/>
<evidence type="ECO:0000259" key="9">
    <source>
        <dbReference type="Pfam" id="PF03458"/>
    </source>
</evidence>
<feature type="region of interest" description="Disordered" evidence="7">
    <location>
        <begin position="217"/>
        <end position="240"/>
    </location>
</feature>
<evidence type="ECO:0000256" key="4">
    <source>
        <dbReference type="ARBA" id="ARBA00022692"/>
    </source>
</evidence>
<name>A0A7Y0HYC8_9BIFI</name>
<feature type="transmembrane region" description="Helical" evidence="8">
    <location>
        <begin position="12"/>
        <end position="31"/>
    </location>
</feature>
<protein>
    <recommendedName>
        <fullName evidence="9">Glycine transporter domain-containing protein</fullName>
    </recommendedName>
</protein>
<evidence type="ECO:0000256" key="5">
    <source>
        <dbReference type="ARBA" id="ARBA00022989"/>
    </source>
</evidence>
<comment type="caution">
    <text evidence="10">The sequence shown here is derived from an EMBL/GenBank/DDBJ whole genome shotgun (WGS) entry which is preliminary data.</text>
</comment>
<feature type="domain" description="Glycine transporter" evidence="9">
    <location>
        <begin position="99"/>
        <end position="173"/>
    </location>
</feature>
<feature type="domain" description="Glycine transporter" evidence="9">
    <location>
        <begin position="15"/>
        <end position="87"/>
    </location>
</feature>
<evidence type="ECO:0000256" key="6">
    <source>
        <dbReference type="ARBA" id="ARBA00023136"/>
    </source>
</evidence>
<keyword evidence="4 8" id="KW-0812">Transmembrane</keyword>
<evidence type="ECO:0000313" key="11">
    <source>
        <dbReference type="Proteomes" id="UP000588277"/>
    </source>
</evidence>
<feature type="transmembrane region" description="Helical" evidence="8">
    <location>
        <begin position="124"/>
        <end position="144"/>
    </location>
</feature>
<dbReference type="InterPro" id="IPR005115">
    <property type="entry name" value="Gly_transporter"/>
</dbReference>
<dbReference type="EMBL" id="JAAIIH010000001">
    <property type="protein sequence ID" value="NMM99633.1"/>
    <property type="molecule type" value="Genomic_DNA"/>
</dbReference>
<evidence type="ECO:0000256" key="7">
    <source>
        <dbReference type="SAM" id="MobiDB-lite"/>
    </source>
</evidence>
<keyword evidence="6 8" id="KW-0472">Membrane</keyword>
<keyword evidence="11" id="KW-1185">Reference proteome</keyword>
<feature type="transmembrane region" description="Helical" evidence="8">
    <location>
        <begin position="38"/>
        <end position="59"/>
    </location>
</feature>
<dbReference type="AlphaFoldDB" id="A0A7Y0HYC8"/>
<organism evidence="10 11">
    <name type="scientific">Bifidobacterium moraviense</name>
    <dbReference type="NCBI Taxonomy" id="2675323"/>
    <lineage>
        <taxon>Bacteria</taxon>
        <taxon>Bacillati</taxon>
        <taxon>Actinomycetota</taxon>
        <taxon>Actinomycetes</taxon>
        <taxon>Bifidobacteriales</taxon>
        <taxon>Bifidobacteriaceae</taxon>
        <taxon>Bifidobacterium</taxon>
    </lineage>
</organism>
<keyword evidence="5 8" id="KW-1133">Transmembrane helix</keyword>
<evidence type="ECO:0000256" key="2">
    <source>
        <dbReference type="ARBA" id="ARBA00008193"/>
    </source>
</evidence>